<keyword evidence="1" id="KW-0548">Nucleotidyltransferase</keyword>
<dbReference type="GO" id="GO:0003964">
    <property type="term" value="F:RNA-directed DNA polymerase activity"/>
    <property type="evidence" value="ECO:0007669"/>
    <property type="project" value="UniProtKB-KW"/>
</dbReference>
<dbReference type="PANTHER" id="PTHR33710:SF64">
    <property type="entry name" value="ENDONUCLEASE_EXONUCLEASE_PHOSPHATASE DOMAIN-CONTAINING PROTEIN"/>
    <property type="match status" value="1"/>
</dbReference>
<accession>A0ABQ4ZGX3</accession>
<keyword evidence="2" id="KW-1185">Reference proteome</keyword>
<evidence type="ECO:0000313" key="2">
    <source>
        <dbReference type="Proteomes" id="UP001151760"/>
    </source>
</evidence>
<dbReference type="PANTHER" id="PTHR33710">
    <property type="entry name" value="BNAC02G09200D PROTEIN"/>
    <property type="match status" value="1"/>
</dbReference>
<reference evidence="1" key="2">
    <citation type="submission" date="2022-01" db="EMBL/GenBank/DDBJ databases">
        <authorList>
            <person name="Yamashiro T."/>
            <person name="Shiraishi A."/>
            <person name="Satake H."/>
            <person name="Nakayama K."/>
        </authorList>
    </citation>
    <scope>NUCLEOTIDE SEQUENCE</scope>
</reference>
<comment type="caution">
    <text evidence="1">The sequence shown here is derived from an EMBL/GenBank/DDBJ whole genome shotgun (WGS) entry which is preliminary data.</text>
</comment>
<dbReference type="EMBL" id="BQNB010011350">
    <property type="protein sequence ID" value="GJS89443.1"/>
    <property type="molecule type" value="Genomic_DNA"/>
</dbReference>
<gene>
    <name evidence="1" type="ORF">Tco_0772079</name>
</gene>
<dbReference type="InterPro" id="IPR036691">
    <property type="entry name" value="Endo/exonu/phosph_ase_sf"/>
</dbReference>
<evidence type="ECO:0000313" key="1">
    <source>
        <dbReference type="EMBL" id="GJS89443.1"/>
    </source>
</evidence>
<organism evidence="1 2">
    <name type="scientific">Tanacetum coccineum</name>
    <dbReference type="NCBI Taxonomy" id="301880"/>
    <lineage>
        <taxon>Eukaryota</taxon>
        <taxon>Viridiplantae</taxon>
        <taxon>Streptophyta</taxon>
        <taxon>Embryophyta</taxon>
        <taxon>Tracheophyta</taxon>
        <taxon>Spermatophyta</taxon>
        <taxon>Magnoliopsida</taxon>
        <taxon>eudicotyledons</taxon>
        <taxon>Gunneridae</taxon>
        <taxon>Pentapetalae</taxon>
        <taxon>asterids</taxon>
        <taxon>campanulids</taxon>
        <taxon>Asterales</taxon>
        <taxon>Asteraceae</taxon>
        <taxon>Asteroideae</taxon>
        <taxon>Anthemideae</taxon>
        <taxon>Anthemidinae</taxon>
        <taxon>Tanacetum</taxon>
    </lineage>
</organism>
<proteinExistence type="predicted"/>
<sequence>MLWDYLSHVIANWKGEVIIMGDFIEVRNKTKRFGSVFNVQGANAFNLFISSAGLEEVPLGGCSFTWCHKSATKMSKLDRFLISQSLMSSCPNISAITLDRYLSDHRPILLRESKYDYGPIPFRFFHYWFEVDGFEKLVEESWTEAPLDGSNAMLNLMKKLKYLKKKISVWNNDMRKISKNSKLAFLAELSKLDMVIDKGEGNVDDINKRMNVVKSIQELEKLQSMEATQKAKIKWAIEGDENFKYYHGILNKKRSQLSIRGVLVNGIWIDTPALVKKEFLSHFKNQFEKPQEARLKLNMDFPCNLTSIQQDD</sequence>
<dbReference type="SUPFAM" id="SSF56219">
    <property type="entry name" value="DNase I-like"/>
    <property type="match status" value="1"/>
</dbReference>
<keyword evidence="1" id="KW-0808">Transferase</keyword>
<protein>
    <submittedName>
        <fullName evidence="1">RNA-directed DNA polymerase, eukaryota</fullName>
    </submittedName>
</protein>
<keyword evidence="1" id="KW-0695">RNA-directed DNA polymerase</keyword>
<dbReference type="Gene3D" id="3.60.10.10">
    <property type="entry name" value="Endonuclease/exonuclease/phosphatase"/>
    <property type="match status" value="1"/>
</dbReference>
<reference evidence="1" key="1">
    <citation type="journal article" date="2022" name="Int. J. Mol. Sci.">
        <title>Draft Genome of Tanacetum Coccineum: Genomic Comparison of Closely Related Tanacetum-Family Plants.</title>
        <authorList>
            <person name="Yamashiro T."/>
            <person name="Shiraishi A."/>
            <person name="Nakayama K."/>
            <person name="Satake H."/>
        </authorList>
    </citation>
    <scope>NUCLEOTIDE SEQUENCE</scope>
</reference>
<name>A0ABQ4ZGX3_9ASTR</name>
<dbReference type="Proteomes" id="UP001151760">
    <property type="component" value="Unassembled WGS sequence"/>
</dbReference>